<dbReference type="GO" id="GO:0016787">
    <property type="term" value="F:hydrolase activity"/>
    <property type="evidence" value="ECO:0007669"/>
    <property type="project" value="UniProtKB-KW"/>
</dbReference>
<keyword evidence="2" id="KW-0732">Signal</keyword>
<protein>
    <submittedName>
        <fullName evidence="4">Serine hydrolase</fullName>
    </submittedName>
</protein>
<dbReference type="Gene3D" id="3.40.710.10">
    <property type="entry name" value="DD-peptidase/beta-lactamase superfamily"/>
    <property type="match status" value="1"/>
</dbReference>
<evidence type="ECO:0000259" key="3">
    <source>
        <dbReference type="Pfam" id="PF13354"/>
    </source>
</evidence>
<dbReference type="RefSeq" id="WP_283371360.1">
    <property type="nucleotide sequence ID" value="NZ_JASHID010000018.1"/>
</dbReference>
<feature type="signal peptide" evidence="2">
    <location>
        <begin position="1"/>
        <end position="20"/>
    </location>
</feature>
<accession>A0ABT6YSH9</accession>
<evidence type="ECO:0000256" key="2">
    <source>
        <dbReference type="SAM" id="SignalP"/>
    </source>
</evidence>
<reference evidence="4 5" key="1">
    <citation type="submission" date="2023-05" db="EMBL/GenBank/DDBJ databases">
        <title>Novel species of genus Flectobacillus isolated from stream in China.</title>
        <authorList>
            <person name="Lu H."/>
        </authorList>
    </citation>
    <scope>NUCLEOTIDE SEQUENCE [LARGE SCALE GENOMIC DNA]</scope>
    <source>
        <strain evidence="4 5">DC10W</strain>
    </source>
</reference>
<dbReference type="EMBL" id="JASHID010000018">
    <property type="protein sequence ID" value="MDI9866553.1"/>
    <property type="molecule type" value="Genomic_DNA"/>
</dbReference>
<proteinExistence type="predicted"/>
<dbReference type="InterPro" id="IPR045155">
    <property type="entry name" value="Beta-lactam_cat"/>
</dbReference>
<keyword evidence="5" id="KW-1185">Reference proteome</keyword>
<organism evidence="4 5">
    <name type="scientific">Flectobacillus longus</name>
    <dbReference type="NCBI Taxonomy" id="2984207"/>
    <lineage>
        <taxon>Bacteria</taxon>
        <taxon>Pseudomonadati</taxon>
        <taxon>Bacteroidota</taxon>
        <taxon>Cytophagia</taxon>
        <taxon>Cytophagales</taxon>
        <taxon>Flectobacillaceae</taxon>
        <taxon>Flectobacillus</taxon>
    </lineage>
</organism>
<dbReference type="Pfam" id="PF13354">
    <property type="entry name" value="Beta-lactamase2"/>
    <property type="match status" value="1"/>
</dbReference>
<comment type="catalytic activity">
    <reaction evidence="1">
        <text>a beta-lactam + H2O = a substituted beta-amino acid</text>
        <dbReference type="Rhea" id="RHEA:20401"/>
        <dbReference type="ChEBI" id="CHEBI:15377"/>
        <dbReference type="ChEBI" id="CHEBI:35627"/>
        <dbReference type="ChEBI" id="CHEBI:140347"/>
        <dbReference type="EC" id="3.5.2.6"/>
    </reaction>
</comment>
<feature type="domain" description="Beta-lactamase class A catalytic" evidence="3">
    <location>
        <begin position="49"/>
        <end position="263"/>
    </location>
</feature>
<evidence type="ECO:0000313" key="4">
    <source>
        <dbReference type="EMBL" id="MDI9866553.1"/>
    </source>
</evidence>
<dbReference type="PANTHER" id="PTHR35333:SF4">
    <property type="entry name" value="SLR0121 PROTEIN"/>
    <property type="match status" value="1"/>
</dbReference>
<name>A0ABT6YSH9_9BACT</name>
<keyword evidence="4" id="KW-0378">Hydrolase</keyword>
<dbReference type="InterPro" id="IPR012338">
    <property type="entry name" value="Beta-lactam/transpept-like"/>
</dbReference>
<evidence type="ECO:0000313" key="5">
    <source>
        <dbReference type="Proteomes" id="UP001236569"/>
    </source>
</evidence>
<dbReference type="SUPFAM" id="SSF56601">
    <property type="entry name" value="beta-lactamase/transpeptidase-like"/>
    <property type="match status" value="1"/>
</dbReference>
<gene>
    <name evidence="4" type="ORF">QM480_19580</name>
</gene>
<comment type="caution">
    <text evidence="4">The sequence shown here is derived from an EMBL/GenBank/DDBJ whole genome shotgun (WGS) entry which is preliminary data.</text>
</comment>
<sequence>MRKTFYLKILFILFSSQLFSQVPNNSFKTDRALEKKLQVLVNNFQGVAGIYVKHLKKNTGVAIQADTIFPTASMIKVPITIGLFNKIEKGELDYHAILTYKDSLLYAGEDILGSFKDGEKIALSKVAMLMITTSDNTASLWCQAMATGTAINEWLAANGFENTRVNSRTAGREPYRKIYGWGQTTPREMAELLVKIRKGEVINPAASERIYRNMVRIYWDGEALSQIPPTIQVASKQGAVNQSRSEVFLVNAPSGDYVVCVTTKNQKDESWTRNNEGYQLLRNVSKIVWEHYEPKFQWTAPAGMEKWY</sequence>
<dbReference type="Proteomes" id="UP001236569">
    <property type="component" value="Unassembled WGS sequence"/>
</dbReference>
<feature type="chain" id="PRO_5046744049" evidence="2">
    <location>
        <begin position="21"/>
        <end position="308"/>
    </location>
</feature>
<evidence type="ECO:0000256" key="1">
    <source>
        <dbReference type="ARBA" id="ARBA00001526"/>
    </source>
</evidence>
<dbReference type="PANTHER" id="PTHR35333">
    <property type="entry name" value="BETA-LACTAMASE"/>
    <property type="match status" value="1"/>
</dbReference>
<dbReference type="InterPro" id="IPR000871">
    <property type="entry name" value="Beta-lactam_class-A"/>
</dbReference>